<keyword evidence="2" id="KW-0413">Isomerase</keyword>
<sequence>MNMHLNHEPFLSIKSGIKKVEIRLNDEKRSKLRVGEKIEFTDLETGEKITKSILNLERFSTFKKLFEKYSGTIVGSSEEESVEELDKENQKIYSRDREMKYGALAIILK</sequence>
<organism evidence="2 3">
    <name type="scientific">Companilactobacillus nuruki</name>
    <dbReference type="NCBI Taxonomy" id="1993540"/>
    <lineage>
        <taxon>Bacteria</taxon>
        <taxon>Bacillati</taxon>
        <taxon>Bacillota</taxon>
        <taxon>Bacilli</taxon>
        <taxon>Lactobacillales</taxon>
        <taxon>Lactobacillaceae</taxon>
        <taxon>Companilactobacillus</taxon>
    </lineage>
</organism>
<evidence type="ECO:0000313" key="2">
    <source>
        <dbReference type="EMBL" id="PMD73841.1"/>
    </source>
</evidence>
<dbReference type="RefSeq" id="WP_102194952.1">
    <property type="nucleotide sequence ID" value="NZ_NIPR01000001.1"/>
</dbReference>
<dbReference type="PIRSF" id="PIRSF016134">
    <property type="entry name" value="UCP016134"/>
    <property type="match status" value="1"/>
</dbReference>
<dbReference type="AlphaFoldDB" id="A0A2N7AXM0"/>
<comment type="caution">
    <text evidence="2">The sequence shown here is derived from an EMBL/GenBank/DDBJ whole genome shotgun (WGS) entry which is preliminary data.</text>
</comment>
<dbReference type="InterPro" id="IPR016645">
    <property type="entry name" value="UCP016134"/>
</dbReference>
<proteinExistence type="predicted"/>
<keyword evidence="3" id="KW-1185">Reference proteome</keyword>
<dbReference type="OrthoDB" id="9790388at2"/>
<evidence type="ECO:0000259" key="1">
    <source>
        <dbReference type="SMART" id="SM01022"/>
    </source>
</evidence>
<dbReference type="Pfam" id="PF04266">
    <property type="entry name" value="ASCH"/>
    <property type="match status" value="1"/>
</dbReference>
<accession>A0A2N7AXM0</accession>
<dbReference type="Gene3D" id="2.30.130.30">
    <property type="entry name" value="Hypothetical protein"/>
    <property type="match status" value="1"/>
</dbReference>
<dbReference type="EMBL" id="NIPR01000001">
    <property type="protein sequence ID" value="PMD73841.1"/>
    <property type="molecule type" value="Genomic_DNA"/>
</dbReference>
<dbReference type="Proteomes" id="UP000235649">
    <property type="component" value="Unassembled WGS sequence"/>
</dbReference>
<dbReference type="SMART" id="SM01022">
    <property type="entry name" value="ASCH"/>
    <property type="match status" value="1"/>
</dbReference>
<gene>
    <name evidence="2" type="ORF">CBP76_00410</name>
</gene>
<dbReference type="InterPro" id="IPR007374">
    <property type="entry name" value="ASCH_domain"/>
</dbReference>
<name>A0A2N7AXM0_9LACO</name>
<dbReference type="GO" id="GO:0016853">
    <property type="term" value="F:isomerase activity"/>
    <property type="evidence" value="ECO:0007669"/>
    <property type="project" value="UniProtKB-KW"/>
</dbReference>
<reference evidence="2 3" key="1">
    <citation type="submission" date="2017-05" db="EMBL/GenBank/DDBJ databases">
        <title>Lactobacillus nurukis nov., sp. nov., isolated from nuruk.</title>
        <authorList>
            <person name="Kim S.-J."/>
        </authorList>
    </citation>
    <scope>NUCLEOTIDE SEQUENCE [LARGE SCALE GENOMIC DNA]</scope>
    <source>
        <strain evidence="2 3">SYF10-1a</strain>
    </source>
</reference>
<evidence type="ECO:0000313" key="3">
    <source>
        <dbReference type="Proteomes" id="UP000235649"/>
    </source>
</evidence>
<protein>
    <submittedName>
        <fullName evidence="2">Isomerase</fullName>
    </submittedName>
</protein>
<dbReference type="SUPFAM" id="SSF88697">
    <property type="entry name" value="PUA domain-like"/>
    <property type="match status" value="1"/>
</dbReference>
<dbReference type="InterPro" id="IPR015947">
    <property type="entry name" value="PUA-like_sf"/>
</dbReference>
<feature type="domain" description="ASCH" evidence="1">
    <location>
        <begin position="3"/>
        <end position="105"/>
    </location>
</feature>